<evidence type="ECO:0000313" key="2">
    <source>
        <dbReference type="EMBL" id="RQH01249.1"/>
    </source>
</evidence>
<evidence type="ECO:0000313" key="3">
    <source>
        <dbReference type="Proteomes" id="UP000281431"/>
    </source>
</evidence>
<comment type="caution">
    <text evidence="2">The sequence shown here is derived from an EMBL/GenBank/DDBJ whole genome shotgun (WGS) entry which is preliminary data.</text>
</comment>
<dbReference type="Proteomes" id="UP000281431">
    <property type="component" value="Unassembled WGS sequence"/>
</dbReference>
<keyword evidence="1" id="KW-0812">Transmembrane</keyword>
<proteinExistence type="predicted"/>
<protein>
    <recommendedName>
        <fullName evidence="4">ParB/Sulfiredoxin domain-containing protein</fullName>
    </recommendedName>
</protein>
<sequence>MWNEALRIATAIAAILATYTLRYVRLGLARRRDHYPHPYKTIDVDPSVIEWYGGRFTNNPFRYGGTFSLAYYAGATVRGGDWDLETVPVNELRKYSAVVDRYERGIPWEETNIYEHILELAERKGSYDGCTTKADVVRRYREIDELYQQIRDDGYRTDDGLDQVCVNIGRNGDVIFNGNGNHRLFIAKVLGLDEIPVRVLVRHEDWMTRRRKLVEGEFDGTPPADTKWGTDHPDLDDVVVAENISS</sequence>
<organism evidence="2 3">
    <name type="scientific">Natrarchaeobius chitinivorans</name>
    <dbReference type="NCBI Taxonomy" id="1679083"/>
    <lineage>
        <taxon>Archaea</taxon>
        <taxon>Methanobacteriati</taxon>
        <taxon>Methanobacteriota</taxon>
        <taxon>Stenosarchaea group</taxon>
        <taxon>Halobacteria</taxon>
        <taxon>Halobacteriales</taxon>
        <taxon>Natrialbaceae</taxon>
        <taxon>Natrarchaeobius</taxon>
    </lineage>
</organism>
<reference evidence="2 3" key="1">
    <citation type="submission" date="2018-10" db="EMBL/GenBank/DDBJ databases">
        <title>Natrarchaeobius chitinivorans gen. nov., sp. nov., and Natrarchaeobius haloalkaliphilus sp. nov., alkaliphilic, chitin-utilizing haloarchaea from hypersaline alkaline lakes.</title>
        <authorList>
            <person name="Sorokin D.Y."/>
            <person name="Elcheninov A.G."/>
            <person name="Kostrikina N.A."/>
            <person name="Bale N.J."/>
            <person name="Sinninghe Damste J.S."/>
            <person name="Khijniak T.V."/>
            <person name="Kublanov I.V."/>
            <person name="Toshchakov S.V."/>
        </authorList>
    </citation>
    <scope>NUCLEOTIDE SEQUENCE [LARGE SCALE GENOMIC DNA]</scope>
    <source>
        <strain evidence="2 3">AArcht7</strain>
    </source>
</reference>
<name>A0A3N6MBT1_NATCH</name>
<accession>A0A3N6MBT1</accession>
<feature type="transmembrane region" description="Helical" evidence="1">
    <location>
        <begin position="6"/>
        <end position="24"/>
    </location>
</feature>
<keyword evidence="1" id="KW-1133">Transmembrane helix</keyword>
<gene>
    <name evidence="2" type="ORF">EA472_07285</name>
</gene>
<dbReference type="EMBL" id="REFZ01000004">
    <property type="protein sequence ID" value="RQH01249.1"/>
    <property type="molecule type" value="Genomic_DNA"/>
</dbReference>
<dbReference type="AlphaFoldDB" id="A0A3N6MBT1"/>
<keyword evidence="3" id="KW-1185">Reference proteome</keyword>
<evidence type="ECO:0008006" key="4">
    <source>
        <dbReference type="Google" id="ProtNLM"/>
    </source>
</evidence>
<keyword evidence="1" id="KW-0472">Membrane</keyword>
<evidence type="ECO:0000256" key="1">
    <source>
        <dbReference type="SAM" id="Phobius"/>
    </source>
</evidence>